<dbReference type="Proteomes" id="UP000054549">
    <property type="component" value="Unassembled WGS sequence"/>
</dbReference>
<dbReference type="AlphaFoldDB" id="A0A0C2SLQ8"/>
<proteinExistence type="predicted"/>
<evidence type="ECO:0000313" key="2">
    <source>
        <dbReference type="Proteomes" id="UP000054549"/>
    </source>
</evidence>
<name>A0A0C2SLQ8_AMAMK</name>
<evidence type="ECO:0000313" key="1">
    <source>
        <dbReference type="EMBL" id="KIL54869.1"/>
    </source>
</evidence>
<reference evidence="1 2" key="1">
    <citation type="submission" date="2014-04" db="EMBL/GenBank/DDBJ databases">
        <title>Evolutionary Origins and Diversification of the Mycorrhizal Mutualists.</title>
        <authorList>
            <consortium name="DOE Joint Genome Institute"/>
            <consortium name="Mycorrhizal Genomics Consortium"/>
            <person name="Kohler A."/>
            <person name="Kuo A."/>
            <person name="Nagy L.G."/>
            <person name="Floudas D."/>
            <person name="Copeland A."/>
            <person name="Barry K.W."/>
            <person name="Cichocki N."/>
            <person name="Veneault-Fourrey C."/>
            <person name="LaButti K."/>
            <person name="Lindquist E.A."/>
            <person name="Lipzen A."/>
            <person name="Lundell T."/>
            <person name="Morin E."/>
            <person name="Murat C."/>
            <person name="Riley R."/>
            <person name="Ohm R."/>
            <person name="Sun H."/>
            <person name="Tunlid A."/>
            <person name="Henrissat B."/>
            <person name="Grigoriev I.V."/>
            <person name="Hibbett D.S."/>
            <person name="Martin F."/>
        </authorList>
    </citation>
    <scope>NUCLEOTIDE SEQUENCE [LARGE SCALE GENOMIC DNA]</scope>
    <source>
        <strain evidence="1 2">Koide BX008</strain>
    </source>
</reference>
<dbReference type="InParanoid" id="A0A0C2SLQ8"/>
<dbReference type="HOGENOM" id="CLU_2757267_0_0_1"/>
<organism evidence="1 2">
    <name type="scientific">Amanita muscaria (strain Koide BX008)</name>
    <dbReference type="NCBI Taxonomy" id="946122"/>
    <lineage>
        <taxon>Eukaryota</taxon>
        <taxon>Fungi</taxon>
        <taxon>Dikarya</taxon>
        <taxon>Basidiomycota</taxon>
        <taxon>Agaricomycotina</taxon>
        <taxon>Agaricomycetes</taxon>
        <taxon>Agaricomycetidae</taxon>
        <taxon>Agaricales</taxon>
        <taxon>Pluteineae</taxon>
        <taxon>Amanitaceae</taxon>
        <taxon>Amanita</taxon>
    </lineage>
</organism>
<protein>
    <submittedName>
        <fullName evidence="1">Uncharacterized protein</fullName>
    </submittedName>
</protein>
<sequence>MHIFTPTFFGGNDIVGAQVPSVQQLDEEAKAEVDAVVEVSKTSSFPTGEDLWTNIYQKGTKPREIVSTRR</sequence>
<keyword evidence="2" id="KW-1185">Reference proteome</keyword>
<dbReference type="EMBL" id="KN818611">
    <property type="protein sequence ID" value="KIL54869.1"/>
    <property type="molecule type" value="Genomic_DNA"/>
</dbReference>
<gene>
    <name evidence="1" type="ORF">M378DRAFT_18468</name>
</gene>
<accession>A0A0C2SLQ8</accession>